<feature type="compositionally biased region" description="Low complexity" evidence="1">
    <location>
        <begin position="231"/>
        <end position="245"/>
    </location>
</feature>
<proteinExistence type="predicted"/>
<dbReference type="AlphaFoldDB" id="A0AAD7JGW4"/>
<protein>
    <submittedName>
        <fullName evidence="2">Uncharacterized protein</fullName>
    </submittedName>
</protein>
<gene>
    <name evidence="2" type="ORF">DFH07DRAFT_770482</name>
</gene>
<name>A0AAD7JGW4_9AGAR</name>
<keyword evidence="3" id="KW-1185">Reference proteome</keyword>
<feature type="region of interest" description="Disordered" evidence="1">
    <location>
        <begin position="226"/>
        <end position="253"/>
    </location>
</feature>
<comment type="caution">
    <text evidence="2">The sequence shown here is derived from an EMBL/GenBank/DDBJ whole genome shotgun (WGS) entry which is preliminary data.</text>
</comment>
<evidence type="ECO:0000256" key="1">
    <source>
        <dbReference type="SAM" id="MobiDB-lite"/>
    </source>
</evidence>
<evidence type="ECO:0000313" key="2">
    <source>
        <dbReference type="EMBL" id="KAJ7764637.1"/>
    </source>
</evidence>
<dbReference type="Proteomes" id="UP001215280">
    <property type="component" value="Unassembled WGS sequence"/>
</dbReference>
<dbReference type="EMBL" id="JARJLG010000037">
    <property type="protein sequence ID" value="KAJ7764637.1"/>
    <property type="molecule type" value="Genomic_DNA"/>
</dbReference>
<evidence type="ECO:0000313" key="3">
    <source>
        <dbReference type="Proteomes" id="UP001215280"/>
    </source>
</evidence>
<reference evidence="2" key="1">
    <citation type="submission" date="2023-03" db="EMBL/GenBank/DDBJ databases">
        <title>Massive genome expansion in bonnet fungi (Mycena s.s.) driven by repeated elements and novel gene families across ecological guilds.</title>
        <authorList>
            <consortium name="Lawrence Berkeley National Laboratory"/>
            <person name="Harder C.B."/>
            <person name="Miyauchi S."/>
            <person name="Viragh M."/>
            <person name="Kuo A."/>
            <person name="Thoen E."/>
            <person name="Andreopoulos B."/>
            <person name="Lu D."/>
            <person name="Skrede I."/>
            <person name="Drula E."/>
            <person name="Henrissat B."/>
            <person name="Morin E."/>
            <person name="Kohler A."/>
            <person name="Barry K."/>
            <person name="LaButti K."/>
            <person name="Morin E."/>
            <person name="Salamov A."/>
            <person name="Lipzen A."/>
            <person name="Mereny Z."/>
            <person name="Hegedus B."/>
            <person name="Baldrian P."/>
            <person name="Stursova M."/>
            <person name="Weitz H."/>
            <person name="Taylor A."/>
            <person name="Grigoriev I.V."/>
            <person name="Nagy L.G."/>
            <person name="Martin F."/>
            <person name="Kauserud H."/>
        </authorList>
    </citation>
    <scope>NUCLEOTIDE SEQUENCE</scope>
    <source>
        <strain evidence="2">CBHHK188m</strain>
    </source>
</reference>
<organism evidence="2 3">
    <name type="scientific">Mycena maculata</name>
    <dbReference type="NCBI Taxonomy" id="230809"/>
    <lineage>
        <taxon>Eukaryota</taxon>
        <taxon>Fungi</taxon>
        <taxon>Dikarya</taxon>
        <taxon>Basidiomycota</taxon>
        <taxon>Agaricomycotina</taxon>
        <taxon>Agaricomycetes</taxon>
        <taxon>Agaricomycetidae</taxon>
        <taxon>Agaricales</taxon>
        <taxon>Marasmiineae</taxon>
        <taxon>Mycenaceae</taxon>
        <taxon>Mycena</taxon>
    </lineage>
</organism>
<sequence length="569" mass="63234">MYEDLGDDFVGQGGSLAHESELLNFRREPDQLQGKRGVGDHSISACGVIEDGAEGLLNVNFGSTGNKPTHRSIPGSVCEYWLLVYYYIEWKRLINGGCRSELQRALPPSPLEFLLVPCVGQILHHGGHIGDTAAGLHVHGLFGWVANYLVLCLCWVAARRISTVGLTLMSAIILKQSTALWLYGSTGYGAHCRGVMFTVLWPYWAHYRSLYQPWGVFQMKTQLDNPTTVKPGSSESECESSSLPDPDSDSEYSTVTVTMGSVALPKPRQVTVTTRIRFTTKMRPLLHFWVAEILTVTVKIWLVALPKPPGYVTVDCMVATIQHQCSKRADRVRAQEHLFNPKPPQHGESEHTYDYNPQLQSRQSPVPLPCIVHGKETQVAAHEVGHLGEHCRTVLRIKAVHGQRCQLGPRELRRQRAVDSLQRGAMRAQIEMLPVGGMGHKCPQKWCNVPPGLGVVICAGTEHDLPPLSTYLAQQNGRPGIEYRQAFWIDGKRIAEDFCHDFVGRRVGPAPNSLLERPEGISLAQKSQMLSLQREHSPLPEALTPQQVFGVCLKRQSVSSLQLMKICAE</sequence>
<accession>A0AAD7JGW4</accession>